<protein>
    <recommendedName>
        <fullName evidence="2">Winged helix-turn helix domain-containing protein</fullName>
    </recommendedName>
</protein>
<dbReference type="InterPro" id="IPR009057">
    <property type="entry name" value="Homeodomain-like_sf"/>
</dbReference>
<dbReference type="InterPro" id="IPR025959">
    <property type="entry name" value="Winged_HTH_dom"/>
</dbReference>
<dbReference type="SUPFAM" id="SSF46689">
    <property type="entry name" value="Homeodomain-like"/>
    <property type="match status" value="1"/>
</dbReference>
<dbReference type="Pfam" id="PF13384">
    <property type="entry name" value="HTH_23"/>
    <property type="match status" value="1"/>
</dbReference>
<evidence type="ECO:0000256" key="1">
    <source>
        <dbReference type="SAM" id="MobiDB-lite"/>
    </source>
</evidence>
<proteinExistence type="predicted"/>
<dbReference type="EMBL" id="UOES01000130">
    <property type="protein sequence ID" value="VAW26707.1"/>
    <property type="molecule type" value="Genomic_DNA"/>
</dbReference>
<reference evidence="3" key="1">
    <citation type="submission" date="2018-06" db="EMBL/GenBank/DDBJ databases">
        <authorList>
            <person name="Zhirakovskaya E."/>
        </authorList>
    </citation>
    <scope>NUCLEOTIDE SEQUENCE</scope>
</reference>
<name>A0A3B0UNH1_9ZZZZ</name>
<feature type="domain" description="Winged helix-turn helix" evidence="2">
    <location>
        <begin position="102"/>
        <end position="159"/>
    </location>
</feature>
<sequence>MALKLENKNTLQELKQEMRKATDGRYQLRVNTIILLKEGKKSSKIRERLLIGSDTYCRWIRSYNDGGLEALKNIKITGRKEGNPEYDNYIFEELFQKLDLMQEYWSVIKMQKFVKELHDIEVPNETMRMRVKRAGYSYKSNRPSPYKGDAVKQEEFKKTDSKMWSKD</sequence>
<organism evidence="3">
    <name type="scientific">hydrothermal vent metagenome</name>
    <dbReference type="NCBI Taxonomy" id="652676"/>
    <lineage>
        <taxon>unclassified sequences</taxon>
        <taxon>metagenomes</taxon>
        <taxon>ecological metagenomes</taxon>
    </lineage>
</organism>
<gene>
    <name evidence="3" type="ORF">MNBD_BACTEROID06-1412</name>
</gene>
<evidence type="ECO:0000313" key="3">
    <source>
        <dbReference type="EMBL" id="VAW26707.1"/>
    </source>
</evidence>
<accession>A0A3B0UNH1</accession>
<feature type="compositionally biased region" description="Basic and acidic residues" evidence="1">
    <location>
        <begin position="149"/>
        <end position="167"/>
    </location>
</feature>
<dbReference type="AlphaFoldDB" id="A0A3B0UNH1"/>
<dbReference type="Pfam" id="PF13592">
    <property type="entry name" value="HTH_33"/>
    <property type="match status" value="1"/>
</dbReference>
<evidence type="ECO:0000259" key="2">
    <source>
        <dbReference type="Pfam" id="PF13592"/>
    </source>
</evidence>
<feature type="region of interest" description="Disordered" evidence="1">
    <location>
        <begin position="139"/>
        <end position="167"/>
    </location>
</feature>